<dbReference type="HOGENOM" id="CLU_1993953_0_0_1"/>
<accession>A0A0C3E249</accession>
<reference evidence="2" key="2">
    <citation type="submission" date="2015-01" db="EMBL/GenBank/DDBJ databases">
        <title>Evolutionary Origins and Diversification of the Mycorrhizal Mutualists.</title>
        <authorList>
            <consortium name="DOE Joint Genome Institute"/>
            <consortium name="Mycorrhizal Genomics Consortium"/>
            <person name="Kohler A."/>
            <person name="Kuo A."/>
            <person name="Nagy L.G."/>
            <person name="Floudas D."/>
            <person name="Copeland A."/>
            <person name="Barry K.W."/>
            <person name="Cichocki N."/>
            <person name="Veneault-Fourrey C."/>
            <person name="LaButti K."/>
            <person name="Lindquist E.A."/>
            <person name="Lipzen A."/>
            <person name="Lundell T."/>
            <person name="Morin E."/>
            <person name="Murat C."/>
            <person name="Riley R."/>
            <person name="Ohm R."/>
            <person name="Sun H."/>
            <person name="Tunlid A."/>
            <person name="Henrissat B."/>
            <person name="Grigoriev I.V."/>
            <person name="Hibbett D.S."/>
            <person name="Martin F."/>
        </authorList>
    </citation>
    <scope>NUCLEOTIDE SEQUENCE [LARGE SCALE GENOMIC DNA]</scope>
    <source>
        <strain evidence="2">Foug A</strain>
    </source>
</reference>
<evidence type="ECO:0000313" key="1">
    <source>
        <dbReference type="EMBL" id="KIM62584.1"/>
    </source>
</evidence>
<gene>
    <name evidence="1" type="ORF">SCLCIDRAFT_796175</name>
</gene>
<proteinExistence type="predicted"/>
<evidence type="ECO:0000313" key="2">
    <source>
        <dbReference type="Proteomes" id="UP000053989"/>
    </source>
</evidence>
<protein>
    <submittedName>
        <fullName evidence="1">Uncharacterized protein</fullName>
    </submittedName>
</protein>
<dbReference type="AlphaFoldDB" id="A0A0C3E249"/>
<name>A0A0C3E249_9AGAM</name>
<dbReference type="Proteomes" id="UP000053989">
    <property type="component" value="Unassembled WGS sequence"/>
</dbReference>
<organism evidence="1 2">
    <name type="scientific">Scleroderma citrinum Foug A</name>
    <dbReference type="NCBI Taxonomy" id="1036808"/>
    <lineage>
        <taxon>Eukaryota</taxon>
        <taxon>Fungi</taxon>
        <taxon>Dikarya</taxon>
        <taxon>Basidiomycota</taxon>
        <taxon>Agaricomycotina</taxon>
        <taxon>Agaricomycetes</taxon>
        <taxon>Agaricomycetidae</taxon>
        <taxon>Boletales</taxon>
        <taxon>Sclerodermatineae</taxon>
        <taxon>Sclerodermataceae</taxon>
        <taxon>Scleroderma</taxon>
    </lineage>
</organism>
<dbReference type="EMBL" id="KN822041">
    <property type="protein sequence ID" value="KIM62584.1"/>
    <property type="molecule type" value="Genomic_DNA"/>
</dbReference>
<keyword evidence="2" id="KW-1185">Reference proteome</keyword>
<sequence>MSLNHSQLSLGVSVVTVTLSMKALNSLLMVDWSSNEAQQCAPCHRYHYHLCSLINIGQLHGLDNDSFKSQNTTSYTQLWRISSVRDSTENIYGKFDDPSACNPSHGCHSSGLIGTGQEEVRAGNF</sequence>
<reference evidence="1 2" key="1">
    <citation type="submission" date="2014-04" db="EMBL/GenBank/DDBJ databases">
        <authorList>
            <consortium name="DOE Joint Genome Institute"/>
            <person name="Kuo A."/>
            <person name="Kohler A."/>
            <person name="Nagy L.G."/>
            <person name="Floudas D."/>
            <person name="Copeland A."/>
            <person name="Barry K.W."/>
            <person name="Cichocki N."/>
            <person name="Veneault-Fourrey C."/>
            <person name="LaButti K."/>
            <person name="Lindquist E.A."/>
            <person name="Lipzen A."/>
            <person name="Lundell T."/>
            <person name="Morin E."/>
            <person name="Murat C."/>
            <person name="Sun H."/>
            <person name="Tunlid A."/>
            <person name="Henrissat B."/>
            <person name="Grigoriev I.V."/>
            <person name="Hibbett D.S."/>
            <person name="Martin F."/>
            <person name="Nordberg H.P."/>
            <person name="Cantor M.N."/>
            <person name="Hua S.X."/>
        </authorList>
    </citation>
    <scope>NUCLEOTIDE SEQUENCE [LARGE SCALE GENOMIC DNA]</scope>
    <source>
        <strain evidence="1 2">Foug A</strain>
    </source>
</reference>
<dbReference type="InParanoid" id="A0A0C3E249"/>